<name>A0A182FW92_ANOAL</name>
<feature type="region of interest" description="Disordered" evidence="3">
    <location>
        <begin position="493"/>
        <end position="547"/>
    </location>
</feature>
<proteinExistence type="inferred from homology"/>
<evidence type="ECO:0008006" key="6">
    <source>
        <dbReference type="Google" id="ProtNLM"/>
    </source>
</evidence>
<feature type="region of interest" description="Disordered" evidence="3">
    <location>
        <begin position="354"/>
        <end position="375"/>
    </location>
</feature>
<feature type="region of interest" description="Disordered" evidence="3">
    <location>
        <begin position="37"/>
        <end position="90"/>
    </location>
</feature>
<comment type="similarity">
    <text evidence="1">Belongs to the MAP7 family.</text>
</comment>
<feature type="compositionally biased region" description="Polar residues" evidence="3">
    <location>
        <begin position="643"/>
        <end position="667"/>
    </location>
</feature>
<dbReference type="EnsemblMetazoa" id="AALB010828-RA">
    <property type="protein sequence ID" value="AALB010828-PA"/>
    <property type="gene ID" value="AALB010828"/>
</dbReference>
<evidence type="ECO:0000256" key="2">
    <source>
        <dbReference type="ARBA" id="ARBA00023054"/>
    </source>
</evidence>
<dbReference type="PANTHER" id="PTHR15073:SF1">
    <property type="entry name" value="RETICULOCYTE-BINDING PROTEIN HOMOLOG 2A"/>
    <property type="match status" value="1"/>
</dbReference>
<reference evidence="4" key="2">
    <citation type="submission" date="2022-08" db="UniProtKB">
        <authorList>
            <consortium name="EnsemblMetazoa"/>
        </authorList>
    </citation>
    <scope>IDENTIFICATION</scope>
    <source>
        <strain evidence="4">STECLA/ALBI9_A</strain>
    </source>
</reference>
<feature type="compositionally biased region" description="Low complexity" evidence="3">
    <location>
        <begin position="357"/>
        <end position="373"/>
    </location>
</feature>
<feature type="compositionally biased region" description="Basic residues" evidence="3">
    <location>
        <begin position="287"/>
        <end position="298"/>
    </location>
</feature>
<evidence type="ECO:0000256" key="1">
    <source>
        <dbReference type="ARBA" id="ARBA00007525"/>
    </source>
</evidence>
<organism evidence="4 5">
    <name type="scientific">Anopheles albimanus</name>
    <name type="common">New world malaria mosquito</name>
    <dbReference type="NCBI Taxonomy" id="7167"/>
    <lineage>
        <taxon>Eukaryota</taxon>
        <taxon>Metazoa</taxon>
        <taxon>Ecdysozoa</taxon>
        <taxon>Arthropoda</taxon>
        <taxon>Hexapoda</taxon>
        <taxon>Insecta</taxon>
        <taxon>Pterygota</taxon>
        <taxon>Neoptera</taxon>
        <taxon>Endopterygota</taxon>
        <taxon>Diptera</taxon>
        <taxon>Nematocera</taxon>
        <taxon>Culicoidea</taxon>
        <taxon>Culicidae</taxon>
        <taxon>Anophelinae</taxon>
        <taxon>Anopheles</taxon>
    </lineage>
</organism>
<dbReference type="STRING" id="7167.A0A182FW92"/>
<evidence type="ECO:0000313" key="4">
    <source>
        <dbReference type="EnsemblMetazoa" id="AALB010828-PA"/>
    </source>
</evidence>
<dbReference type="AlphaFoldDB" id="A0A182FW92"/>
<dbReference type="Proteomes" id="UP000069272">
    <property type="component" value="Chromosome 3R"/>
</dbReference>
<dbReference type="PANTHER" id="PTHR15073">
    <property type="entry name" value="MICROTUBULE-ASSOCIATED PROTEIN"/>
    <property type="match status" value="1"/>
</dbReference>
<feature type="region of interest" description="Disordered" evidence="3">
    <location>
        <begin position="229"/>
        <end position="249"/>
    </location>
</feature>
<feature type="compositionally biased region" description="Basic and acidic residues" evidence="3">
    <location>
        <begin position="722"/>
        <end position="761"/>
    </location>
</feature>
<feature type="compositionally biased region" description="Acidic residues" evidence="3">
    <location>
        <begin position="882"/>
        <end position="894"/>
    </location>
</feature>
<feature type="compositionally biased region" description="Pro residues" evidence="3">
    <location>
        <begin position="273"/>
        <end position="282"/>
    </location>
</feature>
<sequence>MDELMEVFSSFIGEALLSERNMEEEFKELERKVNQCVKQATERGTPVQNKKRPKRHASLSEKDESDIKDEDSSVVDHGHTSSSRGSANRMLDVAPSDEPMVAEEVMTDAVVPSMPPPPVPVAAVAVEKAARPSRTARLKAQEKLKEPSLVEKMRNPNASIKVKIERSSTVANSSSGAISSHDKSLVDKNVHKTTIATTKFDEMEVENDANRMNRMDNVVPPIDELVTTQEGKGKNATEDHHDAGADVTGKPSLMVIQQTVPKVEIVSDEEMPPPKVPAPKPVAPRTGRGRGRPPKASKTKNTIQPDDDTTGIVEPVRIKTEKLSIVDSSESTFTVADPPLRPLNVVLEKMAMPKGTPPSAATTATTSPAMGASDHNGTYLLEAACPKATPPSATMTTSAGMGAPDANGTYLVETTFSKETPQPTSTSMAPDTETADPNGTFAIPTSSSGNNRWLPSVQDGTFVIAKNDSSSEPNSAERMHLVNASIMTEDDSVIENSPQQPAPLQGPVVLPTVKPSLPKATTEGKSKKASTTGTLKKSASSNALGSSARNATTALADNGKKHKELFNPCVQSPIKSRIEAFEKCAFGSTMATKASSGTPQIARIMKTASTPTLTPHATAMDGAGYGAAGVRSANAARPMMGSTVTTPNITTQPITKASSASKISQMRSKMLHQHTTHSGAANGAGARGPLSLSREPSWDRAATATPSTSGTLSAASSTSSLLDEKKKKREEKQRIAAEQRETKEREKREHMERLRREKEEKYQKLLQEKQEKIRLEAAKKARKLEEFEKRRQQEEQRALADQKRDELAKQLEQQRIDRELLEALKQNQMMKENTEIKLQKQMHQQKLRQQQQQQAAAAAAAKKKAAASAGGRRVQQFTFDMIETDDSTDEDEPADASKKNKRPPLPEWCRNVEEYRKVLLIQSKVDTKVIDRLFSVQPTTPDLRELFPSIDAHKLKRNSSAIWRTPPRASQIP</sequence>
<dbReference type="VEuPathDB" id="VectorBase:AALB010828"/>
<dbReference type="InterPro" id="IPR051483">
    <property type="entry name" value="MAP7_domain-containing"/>
</dbReference>
<feature type="compositionally biased region" description="Basic and acidic residues" evidence="3">
    <location>
        <begin position="231"/>
        <end position="244"/>
    </location>
</feature>
<feature type="region of interest" description="Disordered" evidence="3">
    <location>
        <begin position="269"/>
        <end position="314"/>
    </location>
</feature>
<dbReference type="VEuPathDB" id="VectorBase:AALB20_038834"/>
<evidence type="ECO:0000313" key="5">
    <source>
        <dbReference type="Proteomes" id="UP000069272"/>
    </source>
</evidence>
<evidence type="ECO:0000256" key="3">
    <source>
        <dbReference type="SAM" id="MobiDB-lite"/>
    </source>
</evidence>
<feature type="compositionally biased region" description="Basic and acidic residues" evidence="3">
    <location>
        <begin position="70"/>
        <end position="79"/>
    </location>
</feature>
<reference evidence="4 5" key="1">
    <citation type="journal article" date="2017" name="G3 (Bethesda)">
        <title>The Physical Genome Mapping of Anopheles albimanus Corrected Scaffold Misassemblies and Identified Interarm Rearrangements in Genus Anopheles.</title>
        <authorList>
            <person name="Artemov G.N."/>
            <person name="Peery A.N."/>
            <person name="Jiang X."/>
            <person name="Tu Z."/>
            <person name="Stegniy V.N."/>
            <person name="Sharakhova M.V."/>
            <person name="Sharakhov I.V."/>
        </authorList>
    </citation>
    <scope>NUCLEOTIDE SEQUENCE [LARGE SCALE GENOMIC DNA]</scope>
    <source>
        <strain evidence="4 5">ALBI9_A</strain>
    </source>
</reference>
<accession>A0A182FW92</accession>
<feature type="compositionally biased region" description="Polar residues" evidence="3">
    <location>
        <begin position="529"/>
        <end position="547"/>
    </location>
</feature>
<feature type="region of interest" description="Disordered" evidence="3">
    <location>
        <begin position="882"/>
        <end position="905"/>
    </location>
</feature>
<feature type="region of interest" description="Disordered" evidence="3">
    <location>
        <begin position="643"/>
        <end position="761"/>
    </location>
</feature>
<keyword evidence="2" id="KW-0175">Coiled coil</keyword>
<feature type="compositionally biased region" description="Low complexity" evidence="3">
    <location>
        <begin position="701"/>
        <end position="721"/>
    </location>
</feature>
<keyword evidence="5" id="KW-1185">Reference proteome</keyword>
<protein>
    <recommendedName>
        <fullName evidence="6">Inner centromere protein ARK-binding domain-containing protein</fullName>
    </recommendedName>
</protein>